<comment type="function">
    <text evidence="1">Polynucleotide 5'-kinase involved in rRNA processing.</text>
</comment>
<evidence type="ECO:0000256" key="1">
    <source>
        <dbReference type="ARBA" id="ARBA00003798"/>
    </source>
</evidence>
<reference evidence="11" key="1">
    <citation type="journal article" date="2021" name="Nat. Commun.">
        <title>Genetic determinants of endophytism in the Arabidopsis root mycobiome.</title>
        <authorList>
            <person name="Mesny F."/>
            <person name="Miyauchi S."/>
            <person name="Thiergart T."/>
            <person name="Pickel B."/>
            <person name="Atanasova L."/>
            <person name="Karlsson M."/>
            <person name="Huettel B."/>
            <person name="Barry K.W."/>
            <person name="Haridas S."/>
            <person name="Chen C."/>
            <person name="Bauer D."/>
            <person name="Andreopoulos W."/>
            <person name="Pangilinan J."/>
            <person name="LaButti K."/>
            <person name="Riley R."/>
            <person name="Lipzen A."/>
            <person name="Clum A."/>
            <person name="Drula E."/>
            <person name="Henrissat B."/>
            <person name="Kohler A."/>
            <person name="Grigoriev I.V."/>
            <person name="Martin F.M."/>
            <person name="Hacquard S."/>
        </authorList>
    </citation>
    <scope>NUCLEOTIDE SEQUENCE</scope>
    <source>
        <strain evidence="11">MPI-SDFR-AT-0120</strain>
    </source>
</reference>
<dbReference type="Gene3D" id="3.40.50.300">
    <property type="entry name" value="P-loop containing nucleotide triphosphate hydrolases"/>
    <property type="match status" value="1"/>
</dbReference>
<evidence type="ECO:0000256" key="4">
    <source>
        <dbReference type="ARBA" id="ARBA00019824"/>
    </source>
</evidence>
<evidence type="ECO:0000256" key="8">
    <source>
        <dbReference type="ARBA" id="ARBA00022840"/>
    </source>
</evidence>
<feature type="domain" description="Clp1 P-loop" evidence="10">
    <location>
        <begin position="251"/>
        <end position="433"/>
    </location>
</feature>
<evidence type="ECO:0000313" key="12">
    <source>
        <dbReference type="Proteomes" id="UP000813461"/>
    </source>
</evidence>
<gene>
    <name evidence="11" type="ORF">FB567DRAFT_22933</name>
</gene>
<dbReference type="OrthoDB" id="4054781at2759"/>
<protein>
    <recommendedName>
        <fullName evidence="4">Polynucleotide 5'-hydroxyl-kinase GRC3</fullName>
    </recommendedName>
    <alternativeName>
        <fullName evidence="3">Polynucleotide 5'-hydroxyl-kinase grc3</fullName>
    </alternativeName>
</protein>
<dbReference type="GO" id="GO:0000448">
    <property type="term" value="P:cleavage in ITS2 between 5.8S rRNA and LSU-rRNA of tricistronic rRNA transcript (SSU-rRNA, 5.8S rRNA, LSU-rRNA)"/>
    <property type="evidence" value="ECO:0007669"/>
    <property type="project" value="TreeGrafter"/>
</dbReference>
<feature type="compositionally biased region" description="Polar residues" evidence="9">
    <location>
        <begin position="62"/>
        <end position="74"/>
    </location>
</feature>
<sequence length="665" mass="73293">MPGKRKRVATVDAESQVPCASTTTTLAKPLSAIAAARLRADASARSIVTPERTVEPVPHPQRSLQATPTPGLDTSDSDEDHFIVQRNLKLCSWRNEPQNILSANESSLIVKLSKHTTISLVGTFRFKVLKGAININGANIGVLSRNGTKDLAYASCVPTTHPISKIRALDTVSHVEFTNWNGPTTLACLSPLYVDIWNVPGPTGFARSFTVMTESNADPLTRPMSPETIPEDWLRVVEECAKSISTILAIGPPKSGKSTLTRRLLNRYLTGQGKSARPIPVVYHLDLDPAKPEFTPHGQVSLVAARSLILGPSFADSSVSSSTLGMDGKEIIRSHPIPSDFVNFQEHYRSCAEDLFMKYKSLQSQSSATPLLITIPGSVYQSSINMLLGFLALFKPHHVIYMGDQIIDTDNATKILALRTTTLQYRGVFHEVPSHSPSCSSMRTDSDLRAMQMQSHFHRRSDGTSGESSPIWSHAPMTDQVPWEFYYGETDERVQDFVGFALYSEPVEPQSLVHVLSGSIVQIVESTSSAIPAPYTSLPRTNKFGVPYFQKSERTGMVEPLDPKTSRLICTALVRGFDTVRKVVQLLVPKLHEDLLYSLSPERTIFVAGCCDNPEWAFIEDAHVAALTDGSNSHRALATPWVEGKSLLYDMGYLNMVRRVRKFKT</sequence>
<keyword evidence="7" id="KW-0418">Kinase</keyword>
<proteinExistence type="inferred from homology"/>
<dbReference type="InterPro" id="IPR045116">
    <property type="entry name" value="Clp1/Grc3"/>
</dbReference>
<dbReference type="PANTHER" id="PTHR12755:SF3">
    <property type="entry name" value="POLYNUCLEOTIDE 5'-HYDROXYL-KINASE NOL9"/>
    <property type="match status" value="1"/>
</dbReference>
<keyword evidence="8" id="KW-0067">ATP-binding</keyword>
<organism evidence="11 12">
    <name type="scientific">Paraphoma chrysanthemicola</name>
    <dbReference type="NCBI Taxonomy" id="798071"/>
    <lineage>
        <taxon>Eukaryota</taxon>
        <taxon>Fungi</taxon>
        <taxon>Dikarya</taxon>
        <taxon>Ascomycota</taxon>
        <taxon>Pezizomycotina</taxon>
        <taxon>Dothideomycetes</taxon>
        <taxon>Pleosporomycetidae</taxon>
        <taxon>Pleosporales</taxon>
        <taxon>Pleosporineae</taxon>
        <taxon>Phaeosphaeriaceae</taxon>
        <taxon>Paraphoma</taxon>
    </lineage>
</organism>
<keyword evidence="12" id="KW-1185">Reference proteome</keyword>
<keyword evidence="6" id="KW-0547">Nucleotide-binding</keyword>
<feature type="region of interest" description="Disordered" evidence="9">
    <location>
        <begin position="46"/>
        <end position="77"/>
    </location>
</feature>
<dbReference type="GO" id="GO:0051731">
    <property type="term" value="F:polynucleotide 5'-hydroxyl-kinase activity"/>
    <property type="evidence" value="ECO:0007669"/>
    <property type="project" value="InterPro"/>
</dbReference>
<dbReference type="PANTHER" id="PTHR12755">
    <property type="entry name" value="CLEAVAGE/POLYADENYLATION FACTOR IA SUBUNIT CLP1P"/>
    <property type="match status" value="1"/>
</dbReference>
<dbReference type="InterPro" id="IPR032319">
    <property type="entry name" value="CLP1_P"/>
</dbReference>
<comment type="similarity">
    <text evidence="2">Belongs to the Clp1 family. NOL9/GRC3 subfamily.</text>
</comment>
<evidence type="ECO:0000256" key="9">
    <source>
        <dbReference type="SAM" id="MobiDB-lite"/>
    </source>
</evidence>
<dbReference type="GO" id="GO:0005634">
    <property type="term" value="C:nucleus"/>
    <property type="evidence" value="ECO:0007669"/>
    <property type="project" value="TreeGrafter"/>
</dbReference>
<name>A0A8K0W4D8_9PLEO</name>
<dbReference type="EMBL" id="JAGMVJ010000001">
    <property type="protein sequence ID" value="KAH7095212.1"/>
    <property type="molecule type" value="Genomic_DNA"/>
</dbReference>
<dbReference type="Proteomes" id="UP000813461">
    <property type="component" value="Unassembled WGS sequence"/>
</dbReference>
<evidence type="ECO:0000256" key="3">
    <source>
        <dbReference type="ARBA" id="ARBA00018706"/>
    </source>
</evidence>
<dbReference type="AlphaFoldDB" id="A0A8K0W4D8"/>
<keyword evidence="5" id="KW-0808">Transferase</keyword>
<accession>A0A8K0W4D8</accession>
<dbReference type="GO" id="GO:0005524">
    <property type="term" value="F:ATP binding"/>
    <property type="evidence" value="ECO:0007669"/>
    <property type="project" value="UniProtKB-KW"/>
</dbReference>
<dbReference type="InterPro" id="IPR027417">
    <property type="entry name" value="P-loop_NTPase"/>
</dbReference>
<evidence type="ECO:0000256" key="7">
    <source>
        <dbReference type="ARBA" id="ARBA00022777"/>
    </source>
</evidence>
<dbReference type="Pfam" id="PF16575">
    <property type="entry name" value="CLP1_P"/>
    <property type="match status" value="1"/>
</dbReference>
<evidence type="ECO:0000256" key="6">
    <source>
        <dbReference type="ARBA" id="ARBA00022741"/>
    </source>
</evidence>
<evidence type="ECO:0000313" key="11">
    <source>
        <dbReference type="EMBL" id="KAH7095212.1"/>
    </source>
</evidence>
<evidence type="ECO:0000256" key="5">
    <source>
        <dbReference type="ARBA" id="ARBA00022679"/>
    </source>
</evidence>
<evidence type="ECO:0000259" key="10">
    <source>
        <dbReference type="Pfam" id="PF16575"/>
    </source>
</evidence>
<comment type="caution">
    <text evidence="11">The sequence shown here is derived from an EMBL/GenBank/DDBJ whole genome shotgun (WGS) entry which is preliminary data.</text>
</comment>
<evidence type="ECO:0000256" key="2">
    <source>
        <dbReference type="ARBA" id="ARBA00011003"/>
    </source>
</evidence>